<dbReference type="RefSeq" id="WP_106347185.1">
    <property type="nucleotide sequence ID" value="NZ_PVUE01000001.1"/>
</dbReference>
<dbReference type="PANTHER" id="PTHR16943">
    <property type="entry name" value="2-METHYLCITRATE DEHYDRATASE-RELATED"/>
    <property type="match status" value="1"/>
</dbReference>
<sequence length="446" mass="46292">MESVTAFLAQSATQYEFDSLPPHVIRVAQSCILDWLGVTIAAADESVVVAVRDTLSGGGDCTLVGSDRAATPLAAARINGTAGHVLDYDDVHAEFGGHPTVPILPAILALAESDGSSGRELITAFVAGLETESRINAIVAPSHYAMGFHTTASVGVFGAAAAAARLMSLDPDQTAHALGLASISASGLKSGFGTWGKSLQVGHAAHEGALAATLAGKGAVGPADGIECDQGFARTHSTEQDFAAAMQPVGKPWHTKDVLFKYHASCYGTHSSIESLLRLREHAGAAEVSGIDLAISPRHVGMCTQVDVSTPLQAKFSLAFTSALAWARGSAAREDFAPAVVSDGALQTLAGKVTTTAEDNRDFHLTDVRVHLADGTTLREEVDMSLAVPEGQLDAQWDKLAAKFHSLVDPICGIERAGQIVDTVAKLADLDNVAKLTALTRPNFGG</sequence>
<dbReference type="InterPro" id="IPR042188">
    <property type="entry name" value="MmgE/PrpD_sf_2"/>
</dbReference>
<gene>
    <name evidence="4" type="ORF">CLV47_101261</name>
</gene>
<dbReference type="InterPro" id="IPR045336">
    <property type="entry name" value="MmgE_PrpD_N"/>
</dbReference>
<dbReference type="GO" id="GO:0016829">
    <property type="term" value="F:lyase activity"/>
    <property type="evidence" value="ECO:0007669"/>
    <property type="project" value="InterPro"/>
</dbReference>
<dbReference type="PANTHER" id="PTHR16943:SF8">
    <property type="entry name" value="2-METHYLCITRATE DEHYDRATASE"/>
    <property type="match status" value="1"/>
</dbReference>
<accession>A0A2T1A6B9</accession>
<dbReference type="InterPro" id="IPR005656">
    <property type="entry name" value="MmgE_PrpD"/>
</dbReference>
<comment type="caution">
    <text evidence="4">The sequence shown here is derived from an EMBL/GenBank/DDBJ whole genome shotgun (WGS) entry which is preliminary data.</text>
</comment>
<dbReference type="OrthoDB" id="9797528at2"/>
<comment type="similarity">
    <text evidence="1">Belongs to the PrpD family.</text>
</comment>
<dbReference type="Gene3D" id="3.30.1330.120">
    <property type="entry name" value="2-methylcitrate dehydratase PrpD"/>
    <property type="match status" value="1"/>
</dbReference>
<dbReference type="AlphaFoldDB" id="A0A2T1A6B9"/>
<evidence type="ECO:0000313" key="4">
    <source>
        <dbReference type="EMBL" id="PRZ44136.1"/>
    </source>
</evidence>
<protein>
    <submittedName>
        <fullName evidence="4">2-methylcitrate dehydratase PrpD</fullName>
    </submittedName>
</protein>
<feature type="domain" description="MmgE/PrpD N-terminal" evidence="2">
    <location>
        <begin position="8"/>
        <end position="243"/>
    </location>
</feature>
<feature type="domain" description="MmgE/PrpD C-terminal" evidence="3">
    <location>
        <begin position="263"/>
        <end position="425"/>
    </location>
</feature>
<dbReference type="InterPro" id="IPR042183">
    <property type="entry name" value="MmgE/PrpD_sf_1"/>
</dbReference>
<proteinExistence type="inferred from homology"/>
<name>A0A2T1A6B9_9ACTN</name>
<dbReference type="Pfam" id="PF19305">
    <property type="entry name" value="MmgE_PrpD_C"/>
    <property type="match status" value="1"/>
</dbReference>
<dbReference type="Proteomes" id="UP000237752">
    <property type="component" value="Unassembled WGS sequence"/>
</dbReference>
<evidence type="ECO:0000259" key="3">
    <source>
        <dbReference type="Pfam" id="PF19305"/>
    </source>
</evidence>
<evidence type="ECO:0000259" key="2">
    <source>
        <dbReference type="Pfam" id="PF03972"/>
    </source>
</evidence>
<organism evidence="4 5">
    <name type="scientific">Antricoccus suffuscus</name>
    <dbReference type="NCBI Taxonomy" id="1629062"/>
    <lineage>
        <taxon>Bacteria</taxon>
        <taxon>Bacillati</taxon>
        <taxon>Actinomycetota</taxon>
        <taxon>Actinomycetes</taxon>
        <taxon>Geodermatophilales</taxon>
        <taxon>Antricoccaceae</taxon>
        <taxon>Antricoccus</taxon>
    </lineage>
</organism>
<keyword evidence="5" id="KW-1185">Reference proteome</keyword>
<reference evidence="4 5" key="1">
    <citation type="submission" date="2018-03" db="EMBL/GenBank/DDBJ databases">
        <title>Genomic Encyclopedia of Archaeal and Bacterial Type Strains, Phase II (KMG-II): from individual species to whole genera.</title>
        <authorList>
            <person name="Goeker M."/>
        </authorList>
    </citation>
    <scope>NUCLEOTIDE SEQUENCE [LARGE SCALE GENOMIC DNA]</scope>
    <source>
        <strain evidence="4 5">DSM 100065</strain>
    </source>
</reference>
<dbReference type="InterPro" id="IPR036148">
    <property type="entry name" value="MmgE/PrpD_sf"/>
</dbReference>
<evidence type="ECO:0000256" key="1">
    <source>
        <dbReference type="ARBA" id="ARBA00006174"/>
    </source>
</evidence>
<dbReference type="InterPro" id="IPR045337">
    <property type="entry name" value="MmgE_PrpD_C"/>
</dbReference>
<dbReference type="SUPFAM" id="SSF103378">
    <property type="entry name" value="2-methylcitrate dehydratase PrpD"/>
    <property type="match status" value="1"/>
</dbReference>
<evidence type="ECO:0000313" key="5">
    <source>
        <dbReference type="Proteomes" id="UP000237752"/>
    </source>
</evidence>
<dbReference type="Pfam" id="PF03972">
    <property type="entry name" value="MmgE_PrpD_N"/>
    <property type="match status" value="1"/>
</dbReference>
<dbReference type="EMBL" id="PVUE01000001">
    <property type="protein sequence ID" value="PRZ44136.1"/>
    <property type="molecule type" value="Genomic_DNA"/>
</dbReference>
<dbReference type="Gene3D" id="1.10.4100.10">
    <property type="entry name" value="2-methylcitrate dehydratase PrpD"/>
    <property type="match status" value="1"/>
</dbReference>